<evidence type="ECO:0000313" key="3">
    <source>
        <dbReference type="Proteomes" id="UP000074119"/>
    </source>
</evidence>
<dbReference type="EMBL" id="CP014544">
    <property type="protein sequence ID" value="AMO69659.1"/>
    <property type="molecule type" value="Genomic_DNA"/>
</dbReference>
<dbReference type="Proteomes" id="UP000074119">
    <property type="component" value="Chromosome"/>
</dbReference>
<proteinExistence type="predicted"/>
<protein>
    <submittedName>
        <fullName evidence="2">Uncharacterized protein</fullName>
    </submittedName>
</protein>
<sequence length="87" mass="9542">MMNMGSSDGEKCPFDLNFDPDTFKPGDLVSYRVDGSMRDMPFVGVLVEVHDDYVMLGHCGADNKPDGNIMRGTRTDRPLVSEADALA</sequence>
<feature type="region of interest" description="Disordered" evidence="1">
    <location>
        <begin position="65"/>
        <end position="87"/>
    </location>
</feature>
<organism evidence="2 3">
    <name type="scientific">Zhongshania aliphaticivorans</name>
    <dbReference type="NCBI Taxonomy" id="1470434"/>
    <lineage>
        <taxon>Bacteria</taxon>
        <taxon>Pseudomonadati</taxon>
        <taxon>Pseudomonadota</taxon>
        <taxon>Gammaproteobacteria</taxon>
        <taxon>Cellvibrionales</taxon>
        <taxon>Spongiibacteraceae</taxon>
        <taxon>Zhongshania</taxon>
    </lineage>
</organism>
<evidence type="ECO:0000256" key="1">
    <source>
        <dbReference type="SAM" id="MobiDB-lite"/>
    </source>
</evidence>
<dbReference type="RefSeq" id="WP_008251986.1">
    <property type="nucleotide sequence ID" value="NZ_CP014544.1"/>
</dbReference>
<gene>
    <name evidence="2" type="ORF">AZF00_15740</name>
</gene>
<dbReference type="KEGG" id="zal:AZF00_15740"/>
<accession>A0A127M8V6</accession>
<dbReference type="AlphaFoldDB" id="A0A127M8V6"/>
<reference evidence="2 3" key="1">
    <citation type="submission" date="2015-12" db="EMBL/GenBank/DDBJ databases">
        <authorList>
            <person name="Shamseldin A."/>
            <person name="Moawad H."/>
            <person name="Abd El-Rahim W.M."/>
            <person name="Sadowsky M.J."/>
        </authorList>
    </citation>
    <scope>NUCLEOTIDE SEQUENCE [LARGE SCALE GENOMIC DNA]</scope>
    <source>
        <strain evidence="2 3">SM2</strain>
    </source>
</reference>
<name>A0A127M8V6_9GAMM</name>
<evidence type="ECO:0000313" key="2">
    <source>
        <dbReference type="EMBL" id="AMO69659.1"/>
    </source>
</evidence>